<accession>A0A931N3H0</accession>
<keyword evidence="1" id="KW-1133">Transmembrane helix</keyword>
<dbReference type="AlphaFoldDB" id="A0A931N3H0"/>
<dbReference type="RefSeq" id="WP_196152920.1">
    <property type="nucleotide sequence ID" value="NZ_JADMLG010000016.1"/>
</dbReference>
<keyword evidence="5" id="KW-1185">Reference proteome</keyword>
<evidence type="ECO:0000259" key="2">
    <source>
        <dbReference type="Pfam" id="PF10081"/>
    </source>
</evidence>
<sequence>MFESAPTLAKLRVRGVVVVRRVEDIIDLNYAGLVVATLFFALSVTPSLVPRDWMFQGLISGINAALGYGLGCVLEWLFRLWVRPRIPLGPPPTRVRYALKSAVLIVCALTAALMLVQSARWQREITALMGMVGTETAAYLRTGLLSLAVGAAVVAVYRTVREIVSFLARQLNRWVRVPRELAPSVGILVLVVLTVTLFNGVASRAFFAVANSAFSVRNDYTSPNAVQPQQPQRSGSPESLAPWDTLGFEGRWFVSHGPTASRIAAVTGKPALEPIRAYVGLESATEGVDQARLAVDELERTGAFDRAVIVVVTTTGTGWVNSMAAGSIEYMYGGDSAIVATQYSYLPSALSFLADRGKAMDAGRDLFDAVHERLSQRPAGQRPKLFVYGESLGSQGSEGAFDGVADLRAKVDGALWVGPPNSNRLWKQFVSRRDPGSREVEPVYADGLVVRFASDSDDLARPDTEWRAPRIAYLQHASDPIVWWSTDLIFSRPDWLSEPRGSDVSSQMRWSPFVTFWQVAADLTNAQGVSDGHGHRYGSLVMDAWAAIAQPPGWNPELAERVRFQLESAEEFERETK</sequence>
<organism evidence="4 5">
    <name type="scientific">Nocardia bovistercoris</name>
    <dbReference type="NCBI Taxonomy" id="2785916"/>
    <lineage>
        <taxon>Bacteria</taxon>
        <taxon>Bacillati</taxon>
        <taxon>Actinomycetota</taxon>
        <taxon>Actinomycetes</taxon>
        <taxon>Mycobacteriales</taxon>
        <taxon>Nocardiaceae</taxon>
        <taxon>Nocardia</taxon>
    </lineage>
</organism>
<evidence type="ECO:0000313" key="5">
    <source>
        <dbReference type="Proteomes" id="UP000655751"/>
    </source>
</evidence>
<dbReference type="Pfam" id="PF15420">
    <property type="entry name" value="Abhydrolase_9_N"/>
    <property type="match status" value="1"/>
</dbReference>
<feature type="transmembrane region" description="Helical" evidence="1">
    <location>
        <begin position="30"/>
        <end position="49"/>
    </location>
</feature>
<dbReference type="PIRSF" id="PIRSF007542">
    <property type="entry name" value="UCP007542"/>
    <property type="match status" value="1"/>
</dbReference>
<dbReference type="Proteomes" id="UP000655751">
    <property type="component" value="Unassembled WGS sequence"/>
</dbReference>
<comment type="caution">
    <text evidence="4">The sequence shown here is derived from an EMBL/GenBank/DDBJ whole genome shotgun (WGS) entry which is preliminary data.</text>
</comment>
<feature type="transmembrane region" description="Helical" evidence="1">
    <location>
        <begin position="55"/>
        <end position="77"/>
    </location>
</feature>
<keyword evidence="4" id="KW-0378">Hydrolase</keyword>
<evidence type="ECO:0000313" key="4">
    <source>
        <dbReference type="EMBL" id="MBH0780620.1"/>
    </source>
</evidence>
<keyword evidence="1" id="KW-0812">Transmembrane</keyword>
<dbReference type="InterPro" id="IPR027788">
    <property type="entry name" value="Alpha/beta-hydrolase_N_dom"/>
</dbReference>
<name>A0A931N3H0_9NOCA</name>
<reference evidence="4" key="1">
    <citation type="submission" date="2020-11" db="EMBL/GenBank/DDBJ databases">
        <title>Nocardia NEAU-351.nov., a novel actinomycete isolated from the cow dung.</title>
        <authorList>
            <person name="Zhang X."/>
        </authorList>
    </citation>
    <scope>NUCLEOTIDE SEQUENCE</scope>
    <source>
        <strain evidence="4">NEAU-351</strain>
    </source>
</reference>
<dbReference type="InterPro" id="IPR027787">
    <property type="entry name" value="Alpha/beta-hydrolase_catalytic"/>
</dbReference>
<protein>
    <submittedName>
        <fullName evidence="4">Alpha/beta hydrolase</fullName>
    </submittedName>
</protein>
<proteinExistence type="predicted"/>
<gene>
    <name evidence="4" type="ORF">IT779_30560</name>
</gene>
<feature type="transmembrane region" description="Helical" evidence="1">
    <location>
        <begin position="138"/>
        <end position="160"/>
    </location>
</feature>
<feature type="domain" description="Alpha/beta-hydrolase catalytic" evidence="2">
    <location>
        <begin position="275"/>
        <end position="561"/>
    </location>
</feature>
<evidence type="ECO:0000259" key="3">
    <source>
        <dbReference type="Pfam" id="PF15420"/>
    </source>
</evidence>
<dbReference type="GO" id="GO:0016787">
    <property type="term" value="F:hydrolase activity"/>
    <property type="evidence" value="ECO:0007669"/>
    <property type="project" value="UniProtKB-KW"/>
</dbReference>
<dbReference type="Pfam" id="PF10081">
    <property type="entry name" value="Abhydrolase_9"/>
    <property type="match status" value="1"/>
</dbReference>
<feature type="domain" description="Alpha/beta-hydrolase N-terminal" evidence="3">
    <location>
        <begin position="45"/>
        <end position="258"/>
    </location>
</feature>
<feature type="transmembrane region" description="Helical" evidence="1">
    <location>
        <begin position="181"/>
        <end position="202"/>
    </location>
</feature>
<keyword evidence="1" id="KW-0472">Membrane</keyword>
<dbReference type="InterPro" id="IPR012037">
    <property type="entry name" value="Alpha/beta-hydrolase_fam"/>
</dbReference>
<evidence type="ECO:0000256" key="1">
    <source>
        <dbReference type="SAM" id="Phobius"/>
    </source>
</evidence>
<feature type="transmembrane region" description="Helical" evidence="1">
    <location>
        <begin position="97"/>
        <end position="118"/>
    </location>
</feature>
<dbReference type="EMBL" id="JADMLG010000016">
    <property type="protein sequence ID" value="MBH0780620.1"/>
    <property type="molecule type" value="Genomic_DNA"/>
</dbReference>